<keyword evidence="3" id="KW-1185">Reference proteome</keyword>
<sequence length="78" mass="8820">MPLKCSSRSTTDAGSLHARWTRRLAARSMWVRAPTPPRPIADDAIHLMQHPLHPLRFESSTRQSGRRPNGCNSQAFSR</sequence>
<proteinExistence type="predicted"/>
<evidence type="ECO:0000313" key="3">
    <source>
        <dbReference type="Proteomes" id="UP000528824"/>
    </source>
</evidence>
<gene>
    <name evidence="2" type="ORF">GGI59_005548</name>
</gene>
<evidence type="ECO:0000313" key="2">
    <source>
        <dbReference type="EMBL" id="MBB5563849.1"/>
    </source>
</evidence>
<evidence type="ECO:0000256" key="1">
    <source>
        <dbReference type="SAM" id="MobiDB-lite"/>
    </source>
</evidence>
<accession>A0A7W9CXT9</accession>
<dbReference type="AlphaFoldDB" id="A0A7W9CXT9"/>
<reference evidence="2 3" key="1">
    <citation type="submission" date="2020-08" db="EMBL/GenBank/DDBJ databases">
        <title>Genomic Encyclopedia of Type Strains, Phase IV (KMG-V): Genome sequencing to study the core and pangenomes of soil and plant-associated prokaryotes.</title>
        <authorList>
            <person name="Whitman W."/>
        </authorList>
    </citation>
    <scope>NUCLEOTIDE SEQUENCE [LARGE SCALE GENOMIC DNA]</scope>
    <source>
        <strain evidence="2 3">SEMIA 4034</strain>
    </source>
</reference>
<organism evidence="2 3">
    <name type="scientific">Rhizobium lentis</name>
    <dbReference type="NCBI Taxonomy" id="1138194"/>
    <lineage>
        <taxon>Bacteria</taxon>
        <taxon>Pseudomonadati</taxon>
        <taxon>Pseudomonadota</taxon>
        <taxon>Alphaproteobacteria</taxon>
        <taxon>Hyphomicrobiales</taxon>
        <taxon>Rhizobiaceae</taxon>
        <taxon>Rhizobium/Agrobacterium group</taxon>
        <taxon>Rhizobium</taxon>
    </lineage>
</organism>
<dbReference type="EMBL" id="JACHBC010000014">
    <property type="protein sequence ID" value="MBB5563849.1"/>
    <property type="molecule type" value="Genomic_DNA"/>
</dbReference>
<comment type="caution">
    <text evidence="2">The sequence shown here is derived from an EMBL/GenBank/DDBJ whole genome shotgun (WGS) entry which is preliminary data.</text>
</comment>
<protein>
    <submittedName>
        <fullName evidence="2">Uncharacterized protein</fullName>
    </submittedName>
</protein>
<dbReference type="Proteomes" id="UP000528824">
    <property type="component" value="Unassembled WGS sequence"/>
</dbReference>
<feature type="region of interest" description="Disordered" evidence="1">
    <location>
        <begin position="55"/>
        <end position="78"/>
    </location>
</feature>
<name>A0A7W9CXT9_9HYPH</name>